<keyword evidence="1" id="KW-0732">Signal</keyword>
<dbReference type="RefSeq" id="WP_160798477.1">
    <property type="nucleotide sequence ID" value="NZ_WRPA01000019.1"/>
</dbReference>
<evidence type="ECO:0000313" key="3">
    <source>
        <dbReference type="EMBL" id="MXR70452.1"/>
    </source>
</evidence>
<reference evidence="3 4" key="1">
    <citation type="submission" date="2019-12" db="EMBL/GenBank/DDBJ databases">
        <title>Shewanella insulae sp. nov., isolated from a tidal flat.</title>
        <authorList>
            <person name="Yoon J.-H."/>
        </authorList>
    </citation>
    <scope>NUCLEOTIDE SEQUENCE [LARGE SCALE GENOMIC DNA]</scope>
    <source>
        <strain evidence="3 4">JBTF-M18</strain>
    </source>
</reference>
<accession>A0A6L7I1Q3</accession>
<dbReference type="GO" id="GO:0016787">
    <property type="term" value="F:hydrolase activity"/>
    <property type="evidence" value="ECO:0007669"/>
    <property type="project" value="UniProtKB-KW"/>
</dbReference>
<feature type="signal peptide" evidence="1">
    <location>
        <begin position="1"/>
        <end position="23"/>
    </location>
</feature>
<gene>
    <name evidence="3" type="ORF">GNT65_17475</name>
</gene>
<sequence length="380" mass="40991">MKMSVLASSLCLLGTLASDSGFASEPVIGDKAEQASGEGGNLTSAHDLAIGEAFAEIGKVFDTIIAANERPFYGVIALMQHGELRYVKSNPYAEAAAPTLDSRVMLASQSKMITAALVMQAVSQGKFSLEDKINPYLVSANLPAYDEGITIAQLLSHSSGIAPQGKANRFAPGSDFQYSNLGYQVLAQLLEITYQQEFATLVNTFLGEHGVEGIEARLGAQQGLIQGIEIASQEPMEYEVHMNLLPGGGMTGSATGLLNYLRALHGGKLLSKEAYQAMVAPQILRPHRWQQLYYGFGVQVSQSGMNEYSHSGYLPGYQSLSLSYPESDTYLVVLENASWPIDQSNQAFGLHDKLRRAVREALMADSKLENNASAPTQSRL</sequence>
<dbReference type="Proteomes" id="UP000474778">
    <property type="component" value="Unassembled WGS sequence"/>
</dbReference>
<dbReference type="InterPro" id="IPR001466">
    <property type="entry name" value="Beta-lactam-related"/>
</dbReference>
<feature type="domain" description="Beta-lactamase-related" evidence="2">
    <location>
        <begin position="75"/>
        <end position="338"/>
    </location>
</feature>
<organism evidence="3 4">
    <name type="scientific">Shewanella insulae</name>
    <dbReference type="NCBI Taxonomy" id="2681496"/>
    <lineage>
        <taxon>Bacteria</taxon>
        <taxon>Pseudomonadati</taxon>
        <taxon>Pseudomonadota</taxon>
        <taxon>Gammaproteobacteria</taxon>
        <taxon>Alteromonadales</taxon>
        <taxon>Shewanellaceae</taxon>
        <taxon>Shewanella</taxon>
    </lineage>
</organism>
<name>A0A6L7I1Q3_9GAMM</name>
<dbReference type="PANTHER" id="PTHR46825:SF9">
    <property type="entry name" value="BETA-LACTAMASE-RELATED DOMAIN-CONTAINING PROTEIN"/>
    <property type="match status" value="1"/>
</dbReference>
<dbReference type="InterPro" id="IPR050491">
    <property type="entry name" value="AmpC-like"/>
</dbReference>
<dbReference type="EMBL" id="WRPA01000019">
    <property type="protein sequence ID" value="MXR70452.1"/>
    <property type="molecule type" value="Genomic_DNA"/>
</dbReference>
<evidence type="ECO:0000313" key="4">
    <source>
        <dbReference type="Proteomes" id="UP000474778"/>
    </source>
</evidence>
<dbReference type="InterPro" id="IPR012338">
    <property type="entry name" value="Beta-lactam/transpept-like"/>
</dbReference>
<dbReference type="Gene3D" id="3.40.710.10">
    <property type="entry name" value="DD-peptidase/beta-lactamase superfamily"/>
    <property type="match status" value="1"/>
</dbReference>
<dbReference type="AlphaFoldDB" id="A0A6L7I1Q3"/>
<comment type="caution">
    <text evidence="3">The sequence shown here is derived from an EMBL/GenBank/DDBJ whole genome shotgun (WGS) entry which is preliminary data.</text>
</comment>
<feature type="chain" id="PRO_5027004717" evidence="1">
    <location>
        <begin position="24"/>
        <end position="380"/>
    </location>
</feature>
<evidence type="ECO:0000259" key="2">
    <source>
        <dbReference type="Pfam" id="PF00144"/>
    </source>
</evidence>
<evidence type="ECO:0000256" key="1">
    <source>
        <dbReference type="SAM" id="SignalP"/>
    </source>
</evidence>
<dbReference type="PANTHER" id="PTHR46825">
    <property type="entry name" value="D-ALANYL-D-ALANINE-CARBOXYPEPTIDASE/ENDOPEPTIDASE AMPH"/>
    <property type="match status" value="1"/>
</dbReference>
<dbReference type="SUPFAM" id="SSF56601">
    <property type="entry name" value="beta-lactamase/transpeptidase-like"/>
    <property type="match status" value="1"/>
</dbReference>
<keyword evidence="3" id="KW-0378">Hydrolase</keyword>
<proteinExistence type="predicted"/>
<protein>
    <submittedName>
        <fullName evidence="3">Serine hydrolase</fullName>
    </submittedName>
</protein>
<dbReference type="Pfam" id="PF00144">
    <property type="entry name" value="Beta-lactamase"/>
    <property type="match status" value="1"/>
</dbReference>
<keyword evidence="4" id="KW-1185">Reference proteome</keyword>